<evidence type="ECO:0000313" key="3">
    <source>
        <dbReference type="Proteomes" id="UP001526225"/>
    </source>
</evidence>
<name>A0ABT3E6A4_9LACO</name>
<evidence type="ECO:0000259" key="1">
    <source>
        <dbReference type="Pfam" id="PF12645"/>
    </source>
</evidence>
<dbReference type="Proteomes" id="UP001526225">
    <property type="component" value="Unassembled WGS sequence"/>
</dbReference>
<dbReference type="InterPro" id="IPR024760">
    <property type="entry name" value="HTH_dom_conjug_TS-like"/>
</dbReference>
<keyword evidence="3" id="KW-1185">Reference proteome</keyword>
<dbReference type="Gene3D" id="1.10.1740.10">
    <property type="match status" value="1"/>
</dbReference>
<gene>
    <name evidence="2" type="ORF">OIT44_07020</name>
</gene>
<dbReference type="RefSeq" id="WP_213408820.1">
    <property type="nucleotide sequence ID" value="NZ_CP074441.1"/>
</dbReference>
<accession>A0ABT3E6A4</accession>
<dbReference type="Pfam" id="PF12645">
    <property type="entry name" value="HTH_16"/>
    <property type="match status" value="1"/>
</dbReference>
<organism evidence="2 3">
    <name type="scientific">Weissella ceti</name>
    <dbReference type="NCBI Taxonomy" id="759620"/>
    <lineage>
        <taxon>Bacteria</taxon>
        <taxon>Bacillati</taxon>
        <taxon>Bacillota</taxon>
        <taxon>Bacilli</taxon>
        <taxon>Lactobacillales</taxon>
        <taxon>Lactobacillaceae</taxon>
        <taxon>Weissella</taxon>
    </lineage>
</organism>
<dbReference type="InterPro" id="IPR013325">
    <property type="entry name" value="RNA_pol_sigma_r2"/>
</dbReference>
<dbReference type="SUPFAM" id="SSF88946">
    <property type="entry name" value="Sigma2 domain of RNA polymerase sigma factors"/>
    <property type="match status" value="1"/>
</dbReference>
<reference evidence="2 3" key="1">
    <citation type="submission" date="2022-10" db="EMBL/GenBank/DDBJ databases">
        <title>Weissella fermenti sp. nov., isolated from fermented cabbage.</title>
        <authorList>
            <person name="Lee J.K."/>
            <person name="Baek J.H."/>
            <person name="Choi D.G."/>
            <person name="Kim J.M."/>
            <person name="Jeon C.O."/>
        </authorList>
    </citation>
    <scope>NUCLEOTIDE SEQUENCE [LARGE SCALE GENOMIC DNA]</scope>
    <source>
        <strain evidence="2 3">KACC 18534</strain>
    </source>
</reference>
<comment type="caution">
    <text evidence="2">The sequence shown here is derived from an EMBL/GenBank/DDBJ whole genome shotgun (WGS) entry which is preliminary data.</text>
</comment>
<protein>
    <submittedName>
        <fullName evidence="2">Helix-turn-helix domain-containing protein</fullName>
    </submittedName>
</protein>
<evidence type="ECO:0000313" key="2">
    <source>
        <dbReference type="EMBL" id="MCW0953799.1"/>
    </source>
</evidence>
<sequence length="177" mass="21119">MQTDAELLLAAQSGDEEAFEVIVQRYSGLIWRGYKYQSIRIASKDWQHEARIVLFYCLQRIKDLQWGVLTAYYQRALIHHPVTLWRQEEKRAAIVKDVLKNGAINPREYFIVEPELQLHLFCNEMVIELQAEQYQLLQLRVTGYSIAECARILKRSKSWCYLTMKEIRIYCDQWTRI</sequence>
<dbReference type="EMBL" id="JAOZFE010000011">
    <property type="protein sequence ID" value="MCW0953799.1"/>
    <property type="molecule type" value="Genomic_DNA"/>
</dbReference>
<proteinExistence type="predicted"/>
<feature type="domain" description="Helix-turn-helix conjugative transposon-like" evidence="1">
    <location>
        <begin position="6"/>
        <end position="31"/>
    </location>
</feature>